<reference evidence="2" key="1">
    <citation type="journal article" date="2013" name="Science">
        <title>The Amborella genome and the evolution of flowering plants.</title>
        <authorList>
            <consortium name="Amborella Genome Project"/>
        </authorList>
    </citation>
    <scope>NUCLEOTIDE SEQUENCE [LARGE SCALE GENOMIC DNA]</scope>
</reference>
<proteinExistence type="predicted"/>
<accession>W1PSC4</accession>
<gene>
    <name evidence="1" type="ORF">AMTR_s00027p00088280</name>
</gene>
<dbReference type="Gramene" id="ERN10724">
    <property type="protein sequence ID" value="ERN10724"/>
    <property type="gene ID" value="AMTR_s00027p00088280"/>
</dbReference>
<name>W1PSC4_AMBTC</name>
<keyword evidence="2" id="KW-1185">Reference proteome</keyword>
<organism evidence="1 2">
    <name type="scientific">Amborella trichopoda</name>
    <dbReference type="NCBI Taxonomy" id="13333"/>
    <lineage>
        <taxon>Eukaryota</taxon>
        <taxon>Viridiplantae</taxon>
        <taxon>Streptophyta</taxon>
        <taxon>Embryophyta</taxon>
        <taxon>Tracheophyta</taxon>
        <taxon>Spermatophyta</taxon>
        <taxon>Magnoliopsida</taxon>
        <taxon>Amborellales</taxon>
        <taxon>Amborellaceae</taxon>
        <taxon>Amborella</taxon>
    </lineage>
</organism>
<sequence>MTSRTTASLPHEPGQVTNQLVCPTNLVHDVKVHEPAKLVCPTNPVKSRELAKLVCPTNPTKSRTS</sequence>
<evidence type="ECO:0000313" key="1">
    <source>
        <dbReference type="EMBL" id="ERN10724.1"/>
    </source>
</evidence>
<evidence type="ECO:0000313" key="2">
    <source>
        <dbReference type="Proteomes" id="UP000017836"/>
    </source>
</evidence>
<protein>
    <submittedName>
        <fullName evidence="1">Uncharacterized protein</fullName>
    </submittedName>
</protein>
<dbReference type="Proteomes" id="UP000017836">
    <property type="component" value="Unassembled WGS sequence"/>
</dbReference>
<dbReference type="AlphaFoldDB" id="W1PSC4"/>
<dbReference type="EMBL" id="KI392798">
    <property type="protein sequence ID" value="ERN10724.1"/>
    <property type="molecule type" value="Genomic_DNA"/>
</dbReference>
<dbReference type="HOGENOM" id="CLU_2852643_0_0_1"/>